<dbReference type="EC" id="7.2.2.8" evidence="3"/>
<evidence type="ECO:0000256" key="12">
    <source>
        <dbReference type="ARBA" id="ARBA00022842"/>
    </source>
</evidence>
<evidence type="ECO:0000313" key="24">
    <source>
        <dbReference type="Proteomes" id="UP000587396"/>
    </source>
</evidence>
<keyword evidence="16" id="KW-0406">Ion transport</keyword>
<dbReference type="GO" id="GO:0055070">
    <property type="term" value="P:copper ion homeostasis"/>
    <property type="evidence" value="ECO:0007669"/>
    <property type="project" value="TreeGrafter"/>
</dbReference>
<dbReference type="Pfam" id="PF00403">
    <property type="entry name" value="HMA"/>
    <property type="match status" value="2"/>
</dbReference>
<evidence type="ECO:0000313" key="23">
    <source>
        <dbReference type="EMBL" id="MBC2889566.1"/>
    </source>
</evidence>
<keyword evidence="14 21" id="KW-1133">Transmembrane helix</keyword>
<dbReference type="FunFam" id="2.70.150.10:FF:000002">
    <property type="entry name" value="Copper-transporting ATPase 1, putative"/>
    <property type="match status" value="1"/>
</dbReference>
<dbReference type="InterPro" id="IPR023214">
    <property type="entry name" value="HAD_sf"/>
</dbReference>
<dbReference type="PANTHER" id="PTHR43520:SF8">
    <property type="entry name" value="P-TYPE CU(+) TRANSPORTER"/>
    <property type="match status" value="1"/>
</dbReference>
<dbReference type="SFLD" id="SFLDF00027">
    <property type="entry name" value="p-type_atpase"/>
    <property type="match status" value="1"/>
</dbReference>
<evidence type="ECO:0000256" key="19">
    <source>
        <dbReference type="ARBA" id="ARBA00033239"/>
    </source>
</evidence>
<reference evidence="23 24" key="1">
    <citation type="submission" date="2020-08" db="EMBL/GenBank/DDBJ databases">
        <authorList>
            <person name="Liu C."/>
            <person name="Sun Q."/>
        </authorList>
    </citation>
    <scope>NUCLEOTIDE SEQUENCE [LARGE SCALE GENOMIC DNA]</scope>
    <source>
        <strain evidence="23 24">N22</strain>
    </source>
</reference>
<comment type="catalytic activity">
    <reaction evidence="20">
        <text>Cu(+)(in) + ATP + H2O = Cu(+)(out) + ADP + phosphate + H(+)</text>
        <dbReference type="Rhea" id="RHEA:25792"/>
        <dbReference type="ChEBI" id="CHEBI:15377"/>
        <dbReference type="ChEBI" id="CHEBI:15378"/>
        <dbReference type="ChEBI" id="CHEBI:30616"/>
        <dbReference type="ChEBI" id="CHEBI:43474"/>
        <dbReference type="ChEBI" id="CHEBI:49552"/>
        <dbReference type="ChEBI" id="CHEBI:456216"/>
        <dbReference type="EC" id="7.2.2.8"/>
    </reaction>
</comment>
<keyword evidence="7 21" id="KW-0479">Metal-binding</keyword>
<dbReference type="CDD" id="cd00371">
    <property type="entry name" value="HMA"/>
    <property type="match status" value="2"/>
</dbReference>
<feature type="transmembrane region" description="Helical" evidence="21">
    <location>
        <begin position="104"/>
        <end position="125"/>
    </location>
</feature>
<dbReference type="InterPro" id="IPR023298">
    <property type="entry name" value="ATPase_P-typ_TM_dom_sf"/>
</dbReference>
<dbReference type="AlphaFoldDB" id="A0A842JF55"/>
<feature type="transmembrane region" description="Helical" evidence="21">
    <location>
        <begin position="708"/>
        <end position="730"/>
    </location>
</feature>
<organism evidence="23 24">
    <name type="scientific">Gordonibacter massiliensis</name>
    <name type="common">ex Traore et al. 2017</name>
    <dbReference type="NCBI Taxonomy" id="1841863"/>
    <lineage>
        <taxon>Bacteria</taxon>
        <taxon>Bacillati</taxon>
        <taxon>Actinomycetota</taxon>
        <taxon>Coriobacteriia</taxon>
        <taxon>Eggerthellales</taxon>
        <taxon>Eggerthellaceae</taxon>
        <taxon>Gordonibacter</taxon>
    </lineage>
</organism>
<evidence type="ECO:0000256" key="1">
    <source>
        <dbReference type="ARBA" id="ARBA00004651"/>
    </source>
</evidence>
<evidence type="ECO:0000256" key="4">
    <source>
        <dbReference type="ARBA" id="ARBA00015102"/>
    </source>
</evidence>
<dbReference type="InterPro" id="IPR027256">
    <property type="entry name" value="P-typ_ATPase_IB"/>
</dbReference>
<dbReference type="GO" id="GO:0005886">
    <property type="term" value="C:plasma membrane"/>
    <property type="evidence" value="ECO:0007669"/>
    <property type="project" value="UniProtKB-SubCell"/>
</dbReference>
<keyword evidence="9 21" id="KW-0547">Nucleotide-binding</keyword>
<dbReference type="GO" id="GO:0016887">
    <property type="term" value="F:ATP hydrolysis activity"/>
    <property type="evidence" value="ECO:0007669"/>
    <property type="project" value="InterPro"/>
</dbReference>
<evidence type="ECO:0000256" key="8">
    <source>
        <dbReference type="ARBA" id="ARBA00022737"/>
    </source>
</evidence>
<dbReference type="SUPFAM" id="SSF56784">
    <property type="entry name" value="HAD-like"/>
    <property type="match status" value="1"/>
</dbReference>
<dbReference type="Pfam" id="PF00122">
    <property type="entry name" value="E1-E2_ATPase"/>
    <property type="match status" value="1"/>
</dbReference>
<feature type="domain" description="HMA" evidence="22">
    <location>
        <begin position="1"/>
        <end position="67"/>
    </location>
</feature>
<evidence type="ECO:0000256" key="18">
    <source>
        <dbReference type="ARBA" id="ARBA00029719"/>
    </source>
</evidence>
<dbReference type="GO" id="GO:0140581">
    <property type="term" value="F:P-type monovalent copper transporter activity"/>
    <property type="evidence" value="ECO:0007669"/>
    <property type="project" value="UniProtKB-EC"/>
</dbReference>
<evidence type="ECO:0000256" key="17">
    <source>
        <dbReference type="ARBA" id="ARBA00023136"/>
    </source>
</evidence>
<keyword evidence="21" id="KW-1003">Cell membrane</keyword>
<dbReference type="GO" id="GO:0043682">
    <property type="term" value="F:P-type divalent copper transporter activity"/>
    <property type="evidence" value="ECO:0007669"/>
    <property type="project" value="TreeGrafter"/>
</dbReference>
<dbReference type="InterPro" id="IPR008250">
    <property type="entry name" value="ATPase_P-typ_transduc_dom_A_sf"/>
</dbReference>
<protein>
    <recommendedName>
        <fullName evidence="4">Copper-exporting P-type ATPase</fullName>
        <ecNumber evidence="3">7.2.2.8</ecNumber>
    </recommendedName>
    <alternativeName>
        <fullName evidence="18">Copper-exporting P-type ATPase A</fullName>
    </alternativeName>
    <alternativeName>
        <fullName evidence="19">Cu(+)-exporting ATPase</fullName>
    </alternativeName>
</protein>
<dbReference type="Gene3D" id="3.40.50.1000">
    <property type="entry name" value="HAD superfamily/HAD-like"/>
    <property type="match status" value="1"/>
</dbReference>
<dbReference type="InterPro" id="IPR006122">
    <property type="entry name" value="HMA_Cu_ion-bd"/>
</dbReference>
<feature type="transmembrane region" description="Helical" evidence="21">
    <location>
        <begin position="401"/>
        <end position="422"/>
    </location>
</feature>
<evidence type="ECO:0000256" key="11">
    <source>
        <dbReference type="ARBA" id="ARBA00022840"/>
    </source>
</evidence>
<evidence type="ECO:0000256" key="9">
    <source>
        <dbReference type="ARBA" id="ARBA00022741"/>
    </source>
</evidence>
<feature type="transmembrane region" description="Helical" evidence="21">
    <location>
        <begin position="137"/>
        <end position="156"/>
    </location>
</feature>
<dbReference type="Proteomes" id="UP000587396">
    <property type="component" value="Unassembled WGS sequence"/>
</dbReference>
<dbReference type="PRINTS" id="PR00120">
    <property type="entry name" value="HATPASE"/>
</dbReference>
<evidence type="ECO:0000256" key="7">
    <source>
        <dbReference type="ARBA" id="ARBA00022723"/>
    </source>
</evidence>
<dbReference type="InterPro" id="IPR036163">
    <property type="entry name" value="HMA_dom_sf"/>
</dbReference>
<keyword evidence="11 21" id="KW-0067">ATP-binding</keyword>
<dbReference type="PRINTS" id="PR00119">
    <property type="entry name" value="CATATPASE"/>
</dbReference>
<dbReference type="Gene3D" id="2.70.150.10">
    <property type="entry name" value="Calcium-transporting ATPase, cytoplasmic transduction domain A"/>
    <property type="match status" value="1"/>
</dbReference>
<accession>A0A842JF55</accession>
<dbReference type="InterPro" id="IPR006121">
    <property type="entry name" value="HMA_dom"/>
</dbReference>
<dbReference type="SFLD" id="SFLDG00002">
    <property type="entry name" value="C1.7:_P-type_atpase_like"/>
    <property type="match status" value="1"/>
</dbReference>
<dbReference type="PROSITE" id="PS01047">
    <property type="entry name" value="HMA_1"/>
    <property type="match status" value="1"/>
</dbReference>
<feature type="transmembrane region" description="Helical" evidence="21">
    <location>
        <begin position="176"/>
        <end position="202"/>
    </location>
</feature>
<dbReference type="GO" id="GO:0005507">
    <property type="term" value="F:copper ion binding"/>
    <property type="evidence" value="ECO:0007669"/>
    <property type="project" value="InterPro"/>
</dbReference>
<dbReference type="SUPFAM" id="SSF81653">
    <property type="entry name" value="Calcium ATPase, transduction domain A"/>
    <property type="match status" value="1"/>
</dbReference>
<evidence type="ECO:0000256" key="5">
    <source>
        <dbReference type="ARBA" id="ARBA00022448"/>
    </source>
</evidence>
<dbReference type="NCBIfam" id="TIGR01525">
    <property type="entry name" value="ATPase-IB_hvy"/>
    <property type="match status" value="1"/>
</dbReference>
<dbReference type="Gene3D" id="3.30.70.100">
    <property type="match status" value="2"/>
</dbReference>
<dbReference type="CDD" id="cd02094">
    <property type="entry name" value="P-type_ATPase_Cu-like"/>
    <property type="match status" value="1"/>
</dbReference>
<dbReference type="RefSeq" id="WP_185905375.1">
    <property type="nucleotide sequence ID" value="NZ_JACMSE010000006.1"/>
</dbReference>
<dbReference type="EMBL" id="JACMSE010000006">
    <property type="protein sequence ID" value="MBC2889566.1"/>
    <property type="molecule type" value="Genomic_DNA"/>
</dbReference>
<dbReference type="InterPro" id="IPR044492">
    <property type="entry name" value="P_typ_ATPase_HD_dom"/>
</dbReference>
<dbReference type="SFLD" id="SFLDS00003">
    <property type="entry name" value="Haloacid_Dehalogenase"/>
    <property type="match status" value="1"/>
</dbReference>
<dbReference type="InterPro" id="IPR036412">
    <property type="entry name" value="HAD-like_sf"/>
</dbReference>
<dbReference type="NCBIfam" id="TIGR01494">
    <property type="entry name" value="ATPase_P-type"/>
    <property type="match status" value="1"/>
</dbReference>
<evidence type="ECO:0000256" key="20">
    <source>
        <dbReference type="ARBA" id="ARBA00049289"/>
    </source>
</evidence>
<keyword evidence="15" id="KW-0186">Copper</keyword>
<gene>
    <name evidence="23" type="ORF">H7313_09440</name>
</gene>
<proteinExistence type="inferred from homology"/>
<evidence type="ECO:0000256" key="15">
    <source>
        <dbReference type="ARBA" id="ARBA00023008"/>
    </source>
</evidence>
<keyword evidence="8" id="KW-0677">Repeat</keyword>
<evidence type="ECO:0000259" key="22">
    <source>
        <dbReference type="PROSITE" id="PS50846"/>
    </source>
</evidence>
<dbReference type="Pfam" id="PF00702">
    <property type="entry name" value="Hydrolase"/>
    <property type="match status" value="1"/>
</dbReference>
<sequence length="874" mass="90460">MKQTFDVTGMTCAACSARVEKTAGAVPGVNHAAVNLLKNSMEIDYDGAPGTLDAVSAAVDKAGYGAVPRAAKGAASGGTAPRAAGAASPVSAAAAEAKQVKMRLIVSFVFTVPLFYISMGHMFGWPLPAFLADERNIMAFALTQLLLLAPVVFVNFKFFRVGFKTLFHGSPNMDSLIALGSTAATVYGVYAMYRIAFALGAGDVHAAHVAGMDLYFESAAMILTLITLGKYFEARAKGRTTDAIASLMDLAPKTAVRVGEDGFEEQILADDVREGDVLAVRAGEGVPVDGVVVEGSGSVDESAITGESVPVDKAAGDPVTGATVNRTGYFTMRATRVGDDTTLASIIRLVDDATSSKAPIEKIADRISGVFVPIVIVLALATFAIWMVLGTGLETALSHAISVLVISCPCALGLATPTAIMVGTGRGAKNGILVKSAEALEGAHNVKTVVLDKTGTVTEGAPSVTDVAPAPGVAEERLLEAAVSVEGRSEHPLARAVCAYASERGAYPLLVEDFKQVPGEGIAALVDDVPVFAGNLRMMESRGIDAGDLATTARELAADGKTPLFFAADGRLLGVIAVADTVKPTSRAAVCELRAMGVRTVMLTGDNELTAAAIQREVGVDEVIAGVLPEGKEREIRRLAQAGRVAMVGDGINDAPALARADIGIAIGAGTDVAIESADVVLMRSDLMDVPAAIQLSRATMRNIKQNLFWALFYNAVCIPVAAGALAFMGVNLNPMIAAAAMSLSSVCVVSNALRLRGWKPRFSAVGASAEPAAEKALDAAPDAAGPRTESEPIGAKAPEGKEIVMEKTLHVEGMMCEHCVKRVKKALEGVEGVEEAVVDLDAGTATAKLSHDVPDEALKAAVVDADYEVTGIE</sequence>
<keyword evidence="17 21" id="KW-0472">Membrane</keyword>
<comment type="caution">
    <text evidence="23">The sequence shown here is derived from an EMBL/GenBank/DDBJ whole genome shotgun (WGS) entry which is preliminary data.</text>
</comment>
<evidence type="ECO:0000256" key="6">
    <source>
        <dbReference type="ARBA" id="ARBA00022692"/>
    </source>
</evidence>
<comment type="similarity">
    <text evidence="2 21">Belongs to the cation transport ATPase (P-type) (TC 3.A.3) family. Type IB subfamily.</text>
</comment>
<evidence type="ECO:0000256" key="2">
    <source>
        <dbReference type="ARBA" id="ARBA00006024"/>
    </source>
</evidence>
<dbReference type="InterPro" id="IPR059000">
    <property type="entry name" value="ATPase_P-type_domA"/>
</dbReference>
<comment type="subcellular location">
    <subcellularLocation>
        <location evidence="1">Cell membrane</location>
        <topology evidence="1">Multi-pass membrane protein</topology>
    </subcellularLocation>
</comment>
<dbReference type="InterPro" id="IPR001757">
    <property type="entry name" value="P_typ_ATPase"/>
</dbReference>
<dbReference type="PROSITE" id="PS50846">
    <property type="entry name" value="HMA_2"/>
    <property type="match status" value="2"/>
</dbReference>
<feature type="transmembrane region" description="Helical" evidence="21">
    <location>
        <begin position="367"/>
        <end position="389"/>
    </location>
</feature>
<dbReference type="GO" id="GO:0005524">
    <property type="term" value="F:ATP binding"/>
    <property type="evidence" value="ECO:0007669"/>
    <property type="project" value="UniProtKB-UniRule"/>
</dbReference>
<dbReference type="PROSITE" id="PS00154">
    <property type="entry name" value="ATPASE_E1_E2"/>
    <property type="match status" value="1"/>
</dbReference>
<feature type="transmembrane region" description="Helical" evidence="21">
    <location>
        <begin position="736"/>
        <end position="754"/>
    </location>
</feature>
<dbReference type="PANTHER" id="PTHR43520">
    <property type="entry name" value="ATP7, ISOFORM B"/>
    <property type="match status" value="1"/>
</dbReference>
<keyword evidence="10" id="KW-0187">Copper transport</keyword>
<dbReference type="InterPro" id="IPR018303">
    <property type="entry name" value="ATPase_P-typ_P_site"/>
</dbReference>
<keyword evidence="12" id="KW-0460">Magnesium</keyword>
<dbReference type="SUPFAM" id="SSF81665">
    <property type="entry name" value="Calcium ATPase, transmembrane domain M"/>
    <property type="match status" value="1"/>
</dbReference>
<keyword evidence="24" id="KW-1185">Reference proteome</keyword>
<evidence type="ECO:0000256" key="10">
    <source>
        <dbReference type="ARBA" id="ARBA00022796"/>
    </source>
</evidence>
<evidence type="ECO:0000256" key="14">
    <source>
        <dbReference type="ARBA" id="ARBA00022989"/>
    </source>
</evidence>
<keyword evidence="6 21" id="KW-0812">Transmembrane</keyword>
<dbReference type="NCBIfam" id="TIGR01511">
    <property type="entry name" value="ATPase-IB1_Cu"/>
    <property type="match status" value="1"/>
</dbReference>
<dbReference type="Gene3D" id="3.40.1110.10">
    <property type="entry name" value="Calcium-transporting ATPase, cytoplasmic domain N"/>
    <property type="match status" value="1"/>
</dbReference>
<dbReference type="InterPro" id="IPR017969">
    <property type="entry name" value="Heavy-metal-associated_CS"/>
</dbReference>
<dbReference type="NCBIfam" id="TIGR00003">
    <property type="entry name" value="copper ion binding protein"/>
    <property type="match status" value="2"/>
</dbReference>
<name>A0A842JF55_9ACTN</name>
<dbReference type="SUPFAM" id="SSF55008">
    <property type="entry name" value="HMA, heavy metal-associated domain"/>
    <property type="match status" value="2"/>
</dbReference>
<keyword evidence="13" id="KW-1278">Translocase</keyword>
<feature type="domain" description="HMA" evidence="22">
    <location>
        <begin position="806"/>
        <end position="871"/>
    </location>
</feature>
<dbReference type="InterPro" id="IPR023299">
    <property type="entry name" value="ATPase_P-typ_cyto_dom_N"/>
</dbReference>
<evidence type="ECO:0000256" key="16">
    <source>
        <dbReference type="ARBA" id="ARBA00023065"/>
    </source>
</evidence>
<dbReference type="FunFam" id="3.40.50.1000:FF:000144">
    <property type="entry name" value="copper-transporting ATPase 1 isoform X2"/>
    <property type="match status" value="1"/>
</dbReference>
<evidence type="ECO:0000256" key="3">
    <source>
        <dbReference type="ARBA" id="ARBA00012517"/>
    </source>
</evidence>
<feature type="transmembrane region" description="Helical" evidence="21">
    <location>
        <begin position="214"/>
        <end position="232"/>
    </location>
</feature>
<keyword evidence="5" id="KW-0813">Transport</keyword>
<evidence type="ECO:0000256" key="21">
    <source>
        <dbReference type="RuleBase" id="RU362081"/>
    </source>
</evidence>
<evidence type="ECO:0000256" key="13">
    <source>
        <dbReference type="ARBA" id="ARBA00022967"/>
    </source>
</evidence>